<dbReference type="AlphaFoldDB" id="A0AAD9PWS7"/>
<gene>
    <name evidence="2" type="ORF">P5673_028685</name>
</gene>
<reference evidence="2" key="2">
    <citation type="journal article" date="2023" name="Science">
        <title>Genomic signatures of disease resistance in endangered staghorn corals.</title>
        <authorList>
            <person name="Vollmer S.V."/>
            <person name="Selwyn J.D."/>
            <person name="Despard B.A."/>
            <person name="Roesel C.L."/>
        </authorList>
    </citation>
    <scope>NUCLEOTIDE SEQUENCE</scope>
    <source>
        <strain evidence="2">K2</strain>
    </source>
</reference>
<feature type="compositionally biased region" description="Polar residues" evidence="1">
    <location>
        <begin position="153"/>
        <end position="164"/>
    </location>
</feature>
<reference evidence="2" key="1">
    <citation type="journal article" date="2023" name="G3 (Bethesda)">
        <title>Whole genome assembly and annotation of the endangered Caribbean coral Acropora cervicornis.</title>
        <authorList>
            <person name="Selwyn J.D."/>
            <person name="Vollmer S.V."/>
        </authorList>
    </citation>
    <scope>NUCLEOTIDE SEQUENCE</scope>
    <source>
        <strain evidence="2">K2</strain>
    </source>
</reference>
<keyword evidence="3" id="KW-1185">Reference proteome</keyword>
<protein>
    <submittedName>
        <fullName evidence="2">Uncharacterized protein</fullName>
    </submittedName>
</protein>
<accession>A0AAD9PWS7</accession>
<name>A0AAD9PWS7_ACRCE</name>
<dbReference type="Proteomes" id="UP001249851">
    <property type="component" value="Unassembled WGS sequence"/>
</dbReference>
<dbReference type="EMBL" id="JARQWQ010000108">
    <property type="protein sequence ID" value="KAK2550627.1"/>
    <property type="molecule type" value="Genomic_DNA"/>
</dbReference>
<evidence type="ECO:0000313" key="2">
    <source>
        <dbReference type="EMBL" id="KAK2550627.1"/>
    </source>
</evidence>
<feature type="region of interest" description="Disordered" evidence="1">
    <location>
        <begin position="144"/>
        <end position="164"/>
    </location>
</feature>
<evidence type="ECO:0000313" key="3">
    <source>
        <dbReference type="Proteomes" id="UP001249851"/>
    </source>
</evidence>
<evidence type="ECO:0000256" key="1">
    <source>
        <dbReference type="SAM" id="MobiDB-lite"/>
    </source>
</evidence>
<sequence length="164" mass="18729">MQFPGKKKGCTKVEDPFFGKRKPSALLNRIHRKMKLLESKKIYDHRQLNCRFSCKVRPSNLETKTLGNLSLHELENKRQKHCSKDDSKNSKIAQRDEIPIATAELSNTTLTYLKERNSCKQIGQNLPLREMTCLEGFDLLEDFKGTADGPSIGDSNRWSSSIDS</sequence>
<comment type="caution">
    <text evidence="2">The sequence shown here is derived from an EMBL/GenBank/DDBJ whole genome shotgun (WGS) entry which is preliminary data.</text>
</comment>
<proteinExistence type="predicted"/>
<organism evidence="2 3">
    <name type="scientific">Acropora cervicornis</name>
    <name type="common">Staghorn coral</name>
    <dbReference type="NCBI Taxonomy" id="6130"/>
    <lineage>
        <taxon>Eukaryota</taxon>
        <taxon>Metazoa</taxon>
        <taxon>Cnidaria</taxon>
        <taxon>Anthozoa</taxon>
        <taxon>Hexacorallia</taxon>
        <taxon>Scleractinia</taxon>
        <taxon>Astrocoeniina</taxon>
        <taxon>Acroporidae</taxon>
        <taxon>Acropora</taxon>
    </lineage>
</organism>